<evidence type="ECO:0000313" key="2">
    <source>
        <dbReference type="EMBL" id="NLR69033.1"/>
    </source>
</evidence>
<sequence length="409" mass="45970">MLNFKLLIRVLFFCCCLHLLHACKKIEDPATKQKTLFFIDYRHLAGGSDGIAVMELDPESPDFGKILHRTELGKGVLPHHLYFNRDEKKLYTTALGGSYLYELKMEWNHEGYPVIYEANPVNTGGNTVGEDIFFTRNGQYWVTFMGGKGGVRDGSVGVFDAHNNQLIKTISSSIDEHPDKFIMYPHGISIFEDKNLAMVTSTIHPDLTSGIGNTCTLIDMNTYNIIKTYRVADSATDLSSPVEVLLLRNEYPRYALANTMIGGDIWMAAFNDEARQYSEFKRVLKGANQGLGWALEFYIADDKLLYVSFGQPGKILVFDLNYLPELRQVRTLPADKGAHHMAFFKTRSGRSVVAVQNNLLNLPNLNAGTIDVVDINTGEKLGTVDMRNKYQLLPESIEGTLGKAHYMHH</sequence>
<dbReference type="InterPro" id="IPR011044">
    <property type="entry name" value="Quino_amine_DH_bsu"/>
</dbReference>
<proteinExistence type="predicted"/>
<organism evidence="2 3">
    <name type="scientific">Chitinophaga varians</name>
    <dbReference type="NCBI Taxonomy" id="2202339"/>
    <lineage>
        <taxon>Bacteria</taxon>
        <taxon>Pseudomonadati</taxon>
        <taxon>Bacteroidota</taxon>
        <taxon>Chitinophagia</taxon>
        <taxon>Chitinophagales</taxon>
        <taxon>Chitinophagaceae</taxon>
        <taxon>Chitinophaga</taxon>
    </lineage>
</organism>
<name>A0A847S0T8_9BACT</name>
<dbReference type="SUPFAM" id="SSF50969">
    <property type="entry name" value="YVTN repeat-like/Quinoprotein amine dehydrogenase"/>
    <property type="match status" value="1"/>
</dbReference>
<feature type="signal peptide" evidence="1">
    <location>
        <begin position="1"/>
        <end position="21"/>
    </location>
</feature>
<dbReference type="RefSeq" id="WP_168874972.1">
    <property type="nucleotide sequence ID" value="NZ_JABAIA010000004.1"/>
</dbReference>
<accession>A0A847S0T8</accession>
<dbReference type="Proteomes" id="UP000570474">
    <property type="component" value="Unassembled WGS sequence"/>
</dbReference>
<evidence type="ECO:0000256" key="1">
    <source>
        <dbReference type="SAM" id="SignalP"/>
    </source>
</evidence>
<comment type="caution">
    <text evidence="2">The sequence shown here is derived from an EMBL/GenBank/DDBJ whole genome shotgun (WGS) entry which is preliminary data.</text>
</comment>
<protein>
    <submittedName>
        <fullName evidence="2">Uncharacterized protein</fullName>
    </submittedName>
</protein>
<dbReference type="PANTHER" id="PTHR47197">
    <property type="entry name" value="PROTEIN NIRF"/>
    <property type="match status" value="1"/>
</dbReference>
<keyword evidence="1" id="KW-0732">Signal</keyword>
<dbReference type="InterPro" id="IPR051200">
    <property type="entry name" value="Host-pathogen_enzymatic-act"/>
</dbReference>
<dbReference type="AlphaFoldDB" id="A0A847S0T8"/>
<dbReference type="PANTHER" id="PTHR47197:SF3">
    <property type="entry name" value="DIHYDRO-HEME D1 DEHYDROGENASE"/>
    <property type="match status" value="1"/>
</dbReference>
<reference evidence="2 3" key="1">
    <citation type="submission" date="2020-04" db="EMBL/GenBank/DDBJ databases">
        <authorList>
            <person name="Yin C."/>
        </authorList>
    </citation>
    <scope>NUCLEOTIDE SEQUENCE [LARGE SCALE GENOMIC DNA]</scope>
    <source>
        <strain evidence="2 3">Ae27</strain>
    </source>
</reference>
<dbReference type="InterPro" id="IPR015943">
    <property type="entry name" value="WD40/YVTN_repeat-like_dom_sf"/>
</dbReference>
<feature type="chain" id="PRO_5032303549" evidence="1">
    <location>
        <begin position="22"/>
        <end position="409"/>
    </location>
</feature>
<gene>
    <name evidence="2" type="ORF">HGH92_32325</name>
</gene>
<dbReference type="Gene3D" id="2.130.10.10">
    <property type="entry name" value="YVTN repeat-like/Quinoprotein amine dehydrogenase"/>
    <property type="match status" value="1"/>
</dbReference>
<evidence type="ECO:0000313" key="3">
    <source>
        <dbReference type="Proteomes" id="UP000570474"/>
    </source>
</evidence>
<keyword evidence="3" id="KW-1185">Reference proteome</keyword>
<dbReference type="EMBL" id="JABAIA010000004">
    <property type="protein sequence ID" value="NLR69033.1"/>
    <property type="molecule type" value="Genomic_DNA"/>
</dbReference>